<accession>A0ABY7NMM0</accession>
<gene>
    <name evidence="2" type="ORF">PBT88_00905</name>
</gene>
<dbReference type="Proteomes" id="UP001210865">
    <property type="component" value="Chromosome"/>
</dbReference>
<name>A0ABY7NMM0_9SPHN</name>
<protein>
    <submittedName>
        <fullName evidence="2">TniQ family protein</fullName>
    </submittedName>
</protein>
<keyword evidence="3" id="KW-1185">Reference proteome</keyword>
<dbReference type="InterPro" id="IPR009492">
    <property type="entry name" value="TniQ"/>
</dbReference>
<feature type="domain" description="TniQ" evidence="1">
    <location>
        <begin position="12"/>
        <end position="152"/>
    </location>
</feature>
<dbReference type="RefSeq" id="WP_270077384.1">
    <property type="nucleotide sequence ID" value="NZ_CP115174.1"/>
</dbReference>
<organism evidence="2 3">
    <name type="scientific">Sphingomonas abietis</name>
    <dbReference type="NCBI Taxonomy" id="3012344"/>
    <lineage>
        <taxon>Bacteria</taxon>
        <taxon>Pseudomonadati</taxon>
        <taxon>Pseudomonadota</taxon>
        <taxon>Alphaproteobacteria</taxon>
        <taxon>Sphingomonadales</taxon>
        <taxon>Sphingomonadaceae</taxon>
        <taxon>Sphingomonas</taxon>
    </lineage>
</organism>
<proteinExistence type="predicted"/>
<evidence type="ECO:0000313" key="2">
    <source>
        <dbReference type="EMBL" id="WBO22744.1"/>
    </source>
</evidence>
<sequence>MHQFNLIPSSLRVRWAEGEPAWGLLNRLALRSDSASARDLLATSAVGSIAALHEAIVSDKLPDALSRISGFSIDQINSGVISAKEIQRNLGRMNWISKSSRLNQDLRRSGRVCPQCLDEDMQTRSGLFSLRPFRRAEWDLRFLAGCDRHDTQFLDVCPECHVRFSESTMNPVICNCGNDNRRLIGTPLQRKLTGFDRYIYSRLLLKPCGDNILDDYSIAHARLLVLSLGRALSNVPLAQGGLLKQSETELLVDVGWSALSEGLSGLQNALDHALPELREMSPGFRQFQNLLIRRGVPRGTRIDRVFNEYLSSRFVSSHAGELTFARSAGSTVEIEKRGGLINLKDAVKKYEIDYVILRKIVESGYLLILIWLLVLKRGIFIDENSIEELIEKLSNGAESVDAIAGGHCALFDFRAGGPTFGNYYLDLLLSGRVKCRGMLNGAGGFKRSIINVR</sequence>
<dbReference type="EMBL" id="CP115174">
    <property type="protein sequence ID" value="WBO22744.1"/>
    <property type="molecule type" value="Genomic_DNA"/>
</dbReference>
<evidence type="ECO:0000259" key="1">
    <source>
        <dbReference type="Pfam" id="PF06527"/>
    </source>
</evidence>
<evidence type="ECO:0000313" key="3">
    <source>
        <dbReference type="Proteomes" id="UP001210865"/>
    </source>
</evidence>
<dbReference type="Pfam" id="PF06527">
    <property type="entry name" value="TniQ"/>
    <property type="match status" value="1"/>
</dbReference>
<reference evidence="2 3" key="1">
    <citation type="submission" date="2022-12" db="EMBL/GenBank/DDBJ databases">
        <title>Sphingomonas abieness sp. nov., an endophytic bacterium isolated from Abies koreana.</title>
        <authorList>
            <person name="Jiang L."/>
            <person name="Lee J."/>
        </authorList>
    </citation>
    <scope>NUCLEOTIDE SEQUENCE [LARGE SCALE GENOMIC DNA]</scope>
    <source>
        <strain evidence="3">PAMB 00755</strain>
    </source>
</reference>